<gene>
    <name evidence="1" type="ORF">ACH5RR_013402</name>
</gene>
<reference evidence="1 2" key="1">
    <citation type="submission" date="2024-11" db="EMBL/GenBank/DDBJ databases">
        <title>A near-complete genome assembly of Cinchona calisaya.</title>
        <authorList>
            <person name="Lian D.C."/>
            <person name="Zhao X.W."/>
            <person name="Wei L."/>
        </authorList>
    </citation>
    <scope>NUCLEOTIDE SEQUENCE [LARGE SCALE GENOMIC DNA]</scope>
    <source>
        <tissue evidence="1">Nenye</tissue>
    </source>
</reference>
<evidence type="ECO:0000313" key="2">
    <source>
        <dbReference type="Proteomes" id="UP001630127"/>
    </source>
</evidence>
<dbReference type="Proteomes" id="UP001630127">
    <property type="component" value="Unassembled WGS sequence"/>
</dbReference>
<proteinExistence type="predicted"/>
<name>A0ABD3A3B3_9GENT</name>
<evidence type="ECO:0000313" key="1">
    <source>
        <dbReference type="EMBL" id="KAL3525030.1"/>
    </source>
</evidence>
<sequence length="110" mass="12805">MIGVSNFENEESMTTRIEPIKILRKVNEKSNHPQDKAKKRATVKEMQDKAYPFLDYDVPYIFNHVLVANLIDFPEVNRLEEAGRIDNPNYYKFYRLIGILLKGALSSKVD</sequence>
<dbReference type="AlphaFoldDB" id="A0ABD3A3B3"/>
<keyword evidence="2" id="KW-1185">Reference proteome</keyword>
<dbReference type="EMBL" id="JBJUIK010000006">
    <property type="protein sequence ID" value="KAL3525030.1"/>
    <property type="molecule type" value="Genomic_DNA"/>
</dbReference>
<organism evidence="1 2">
    <name type="scientific">Cinchona calisaya</name>
    <dbReference type="NCBI Taxonomy" id="153742"/>
    <lineage>
        <taxon>Eukaryota</taxon>
        <taxon>Viridiplantae</taxon>
        <taxon>Streptophyta</taxon>
        <taxon>Embryophyta</taxon>
        <taxon>Tracheophyta</taxon>
        <taxon>Spermatophyta</taxon>
        <taxon>Magnoliopsida</taxon>
        <taxon>eudicotyledons</taxon>
        <taxon>Gunneridae</taxon>
        <taxon>Pentapetalae</taxon>
        <taxon>asterids</taxon>
        <taxon>lamiids</taxon>
        <taxon>Gentianales</taxon>
        <taxon>Rubiaceae</taxon>
        <taxon>Cinchonoideae</taxon>
        <taxon>Cinchoneae</taxon>
        <taxon>Cinchona</taxon>
    </lineage>
</organism>
<protein>
    <submittedName>
        <fullName evidence="1">Uncharacterized protein</fullName>
    </submittedName>
</protein>
<accession>A0ABD3A3B3</accession>
<comment type="caution">
    <text evidence="1">The sequence shown here is derived from an EMBL/GenBank/DDBJ whole genome shotgun (WGS) entry which is preliminary data.</text>
</comment>